<dbReference type="Pfam" id="PF11967">
    <property type="entry name" value="RecO_N"/>
    <property type="match status" value="1"/>
</dbReference>
<dbReference type="SUPFAM" id="SSF57863">
    <property type="entry name" value="ArfGap/RecO-like zinc finger"/>
    <property type="match status" value="1"/>
</dbReference>
<comment type="function">
    <text evidence="7">Involved in DNA repair and RecF pathway recombination.</text>
</comment>
<dbReference type="GO" id="GO:0006302">
    <property type="term" value="P:double-strand break repair"/>
    <property type="evidence" value="ECO:0007669"/>
    <property type="project" value="TreeGrafter"/>
</dbReference>
<dbReference type="KEGG" id="bcq:BCQ_4084"/>
<organism evidence="9 10">
    <name type="scientific">Bacillus cereus (strain Q1)</name>
    <dbReference type="NCBI Taxonomy" id="361100"/>
    <lineage>
        <taxon>Bacteria</taxon>
        <taxon>Bacillati</taxon>
        <taxon>Bacillota</taxon>
        <taxon>Bacilli</taxon>
        <taxon>Bacillales</taxon>
        <taxon>Bacillaceae</taxon>
        <taxon>Bacillus</taxon>
        <taxon>Bacillus cereus group</taxon>
    </lineage>
</organism>
<evidence type="ECO:0000313" key="9">
    <source>
        <dbReference type="EMBL" id="ACM14511.1"/>
    </source>
</evidence>
<keyword evidence="3 7" id="KW-0227">DNA damage</keyword>
<dbReference type="PANTHER" id="PTHR33991:SF1">
    <property type="entry name" value="DNA REPAIR PROTEIN RECO"/>
    <property type="match status" value="1"/>
</dbReference>
<reference evidence="9 10" key="1">
    <citation type="journal article" date="2009" name="J. Bacteriol.">
        <title>Complete genome sequence of the extremophilic Bacillus cereus strain Q1 with industrial applications.</title>
        <authorList>
            <person name="Xiong Z."/>
            <person name="Jiang Y."/>
            <person name="Qi D."/>
            <person name="Lu H."/>
            <person name="Yang F."/>
            <person name="Yang J."/>
            <person name="Chen L."/>
            <person name="Sun L."/>
            <person name="Xu X."/>
            <person name="Xue Y."/>
            <person name="Zhu Y."/>
            <person name="Jin Q."/>
        </authorList>
    </citation>
    <scope>NUCLEOTIDE SEQUENCE [LARGE SCALE GENOMIC DNA]</scope>
    <source>
        <strain evidence="9 10">Q1</strain>
    </source>
</reference>
<evidence type="ECO:0000313" key="10">
    <source>
        <dbReference type="Proteomes" id="UP000000441"/>
    </source>
</evidence>
<dbReference type="Gene3D" id="1.20.1440.120">
    <property type="entry name" value="Recombination protein O, C-terminal domain"/>
    <property type="match status" value="1"/>
</dbReference>
<evidence type="ECO:0000256" key="5">
    <source>
        <dbReference type="ARBA" id="ARBA00023204"/>
    </source>
</evidence>
<evidence type="ECO:0000256" key="4">
    <source>
        <dbReference type="ARBA" id="ARBA00023172"/>
    </source>
</evidence>
<dbReference type="HOGENOM" id="CLU_066632_4_0_9"/>
<dbReference type="Pfam" id="PF02565">
    <property type="entry name" value="RecO_C"/>
    <property type="match status" value="1"/>
</dbReference>
<dbReference type="Proteomes" id="UP000000441">
    <property type="component" value="Chromosome"/>
</dbReference>
<proteinExistence type="inferred from homology"/>
<dbReference type="InterPro" id="IPR003717">
    <property type="entry name" value="RecO"/>
</dbReference>
<evidence type="ECO:0000256" key="1">
    <source>
        <dbReference type="ARBA" id="ARBA00007452"/>
    </source>
</evidence>
<dbReference type="AlphaFoldDB" id="B9IY65"/>
<dbReference type="InterPro" id="IPR037278">
    <property type="entry name" value="ARFGAP/RecO"/>
</dbReference>
<dbReference type="Gene3D" id="2.40.50.140">
    <property type="entry name" value="Nucleic acid-binding proteins"/>
    <property type="match status" value="1"/>
</dbReference>
<keyword evidence="4 7" id="KW-0233">DNA recombination</keyword>
<dbReference type="GO" id="GO:0006310">
    <property type="term" value="P:DNA recombination"/>
    <property type="evidence" value="ECO:0007669"/>
    <property type="project" value="UniProtKB-UniRule"/>
</dbReference>
<dbReference type="NCBIfam" id="TIGR00613">
    <property type="entry name" value="reco"/>
    <property type="match status" value="1"/>
</dbReference>
<evidence type="ECO:0000256" key="2">
    <source>
        <dbReference type="ARBA" id="ARBA00021310"/>
    </source>
</evidence>
<dbReference type="SUPFAM" id="SSF50249">
    <property type="entry name" value="Nucleic acid-binding proteins"/>
    <property type="match status" value="1"/>
</dbReference>
<keyword evidence="5 7" id="KW-0234">DNA repair</keyword>
<dbReference type="GO" id="GO:0043590">
    <property type="term" value="C:bacterial nucleoid"/>
    <property type="evidence" value="ECO:0007669"/>
    <property type="project" value="TreeGrafter"/>
</dbReference>
<accession>B9IY65</accession>
<dbReference type="InterPro" id="IPR022572">
    <property type="entry name" value="DNA_rep/recomb_RecO_N"/>
</dbReference>
<feature type="domain" description="DNA replication/recombination mediator RecO N-terminal" evidence="8">
    <location>
        <begin position="10"/>
        <end position="86"/>
    </location>
</feature>
<dbReference type="PANTHER" id="PTHR33991">
    <property type="entry name" value="DNA REPAIR PROTEIN RECO"/>
    <property type="match status" value="1"/>
</dbReference>
<dbReference type="InterPro" id="IPR042242">
    <property type="entry name" value="RecO_C"/>
</dbReference>
<dbReference type="HAMAP" id="MF_00201">
    <property type="entry name" value="RecO"/>
    <property type="match status" value="1"/>
</dbReference>
<evidence type="ECO:0000256" key="6">
    <source>
        <dbReference type="ARBA" id="ARBA00033409"/>
    </source>
</evidence>
<name>B9IY65_BACCQ</name>
<evidence type="ECO:0000259" key="8">
    <source>
        <dbReference type="Pfam" id="PF11967"/>
    </source>
</evidence>
<evidence type="ECO:0000256" key="3">
    <source>
        <dbReference type="ARBA" id="ARBA00022763"/>
    </source>
</evidence>
<dbReference type="InterPro" id="IPR012340">
    <property type="entry name" value="NA-bd_OB-fold"/>
</dbReference>
<gene>
    <name evidence="7 9" type="primary">recO</name>
    <name evidence="9" type="ordered locus">BCQ_4084</name>
</gene>
<dbReference type="EMBL" id="CP000227">
    <property type="protein sequence ID" value="ACM14511.1"/>
    <property type="molecule type" value="Genomic_DNA"/>
</dbReference>
<protein>
    <recommendedName>
        <fullName evidence="2 7">DNA repair protein RecO</fullName>
    </recommendedName>
    <alternativeName>
        <fullName evidence="6 7">Recombination protein O</fullName>
    </alternativeName>
</protein>
<comment type="similarity">
    <text evidence="1 7">Belongs to the RecO family.</text>
</comment>
<evidence type="ECO:0000256" key="7">
    <source>
        <dbReference type="HAMAP-Rule" id="MF_00201"/>
    </source>
</evidence>
<sequence length="257" mass="29801">MFKPWMVTNMFQKVEGIVIRTTDYGETNKIVTIFSRELGKVSAMARGAKKPKSRLASVSQLMTHGHFLIQMGSGLGTLQQGEIISTMKEIREDIFLTAYASFIVELTDKATEDKKHNPYLFEMLYQTLHYMCEGVDPEVLSLIYQTKMLPVLGMRPYFDTCAICHQETDFVAFSVREGGFLCSRHAEQDQYRIPVGEAVHKLLRLFYHFDLHRLGNVSVKDSTKKQMRLVLNTYYDEYCGIYLKSRRFLEQLDKFQI</sequence>